<feature type="domain" description="Peptidase S9 prolyl oligopeptidase catalytic" evidence="3">
    <location>
        <begin position="416"/>
        <end position="629"/>
    </location>
</feature>
<reference evidence="4 5" key="1">
    <citation type="submission" date="2019-03" db="EMBL/GenBank/DDBJ databases">
        <title>Arenimonas daejeonensis sp. nov., isolated from compost.</title>
        <authorList>
            <person name="Jeon C.O."/>
        </authorList>
    </citation>
    <scope>NUCLEOTIDE SEQUENCE [LARGE SCALE GENOMIC DNA]</scope>
    <source>
        <strain evidence="4 5">R29</strain>
    </source>
</reference>
<evidence type="ECO:0000256" key="1">
    <source>
        <dbReference type="ARBA" id="ARBA00022801"/>
    </source>
</evidence>
<evidence type="ECO:0000256" key="2">
    <source>
        <dbReference type="SAM" id="SignalP"/>
    </source>
</evidence>
<protein>
    <submittedName>
        <fullName evidence="4">S9 family peptidase</fullName>
    </submittedName>
</protein>
<dbReference type="OrthoDB" id="4269629at2"/>
<accession>A0A5C4RV71</accession>
<feature type="chain" id="PRO_5022751392" evidence="2">
    <location>
        <begin position="24"/>
        <end position="638"/>
    </location>
</feature>
<evidence type="ECO:0000313" key="5">
    <source>
        <dbReference type="Proteomes" id="UP000305760"/>
    </source>
</evidence>
<dbReference type="InterPro" id="IPR029058">
    <property type="entry name" value="AB_hydrolase_fold"/>
</dbReference>
<proteinExistence type="predicted"/>
<dbReference type="SUPFAM" id="SSF53474">
    <property type="entry name" value="alpha/beta-Hydrolases"/>
    <property type="match status" value="1"/>
</dbReference>
<dbReference type="RefSeq" id="WP_139445055.1">
    <property type="nucleotide sequence ID" value="NZ_SMDR01000001.1"/>
</dbReference>
<evidence type="ECO:0000259" key="3">
    <source>
        <dbReference type="Pfam" id="PF00326"/>
    </source>
</evidence>
<keyword evidence="2" id="KW-0732">Signal</keyword>
<comment type="caution">
    <text evidence="4">The sequence shown here is derived from an EMBL/GenBank/DDBJ whole genome shotgun (WGS) entry which is preliminary data.</text>
</comment>
<dbReference type="GO" id="GO:0004252">
    <property type="term" value="F:serine-type endopeptidase activity"/>
    <property type="evidence" value="ECO:0007669"/>
    <property type="project" value="TreeGrafter"/>
</dbReference>
<dbReference type="EMBL" id="SMDR01000001">
    <property type="protein sequence ID" value="TNJ34557.1"/>
    <property type="molecule type" value="Genomic_DNA"/>
</dbReference>
<organism evidence="4 5">
    <name type="scientific">Arenimonas terrae</name>
    <dbReference type="NCBI Taxonomy" id="2546226"/>
    <lineage>
        <taxon>Bacteria</taxon>
        <taxon>Pseudomonadati</taxon>
        <taxon>Pseudomonadota</taxon>
        <taxon>Gammaproteobacteria</taxon>
        <taxon>Lysobacterales</taxon>
        <taxon>Lysobacteraceae</taxon>
        <taxon>Arenimonas</taxon>
    </lineage>
</organism>
<sequence>MKMLRRFALAMSLAVTAPAAVQAVEVPVGDFFKDPEFTDVSLSPNGDFITVSVPQGDRTLLAAFRVADMKLVGKWDYGAKKHIEGVRWVNDERFFMYVTEKVGRFDRRVGNADVYASNVDGTQRADIPNGGTYQIVDSTWDDPKTIIVSRSWDSAVLSRLNVYDGGVRTIATAPIHQGSFVLDHELNVRFAVGTDEKNQNITLRRVGDRWEPVAKSEMGGAMRWPMGFDRENKRVLFAISDKGEPSRLVLTNPEGGEETRLAWNENVDPIDYLTSSDERDLLAVEYMDGTPGYTFVNKDHPESKVYAGLINAFPDHAVRFDGISRNGQYILIRAYSDVDPGSYYLFDRQTGQAKFLLSAMEWIKPEQMSPMDPIVVTARDGTELHGYLTVPKYSDGKNLPLILHPHGGPHGPRDEWGFNPEVQFLANRGFAVLQINFRGSGGYGSAFESAGYRKWGTAMIDDMTDAVKWVVDQGIADSNRICTYGASYGGYAAVQSVVREPDRYRCAIGYVGLYNMSLWMKDSDVADRESDSGRNYQVRVFPEDEAGRQAQSPAFNVDKIRVPLMLVHGAKDPRVPISQYDFLMKKLEEAGKPPEVTIVEDKEGHGFYDYQNQVDLYTAMEKFLDKYIGTPKPATGAP</sequence>
<dbReference type="InterPro" id="IPR001375">
    <property type="entry name" value="Peptidase_S9_cat"/>
</dbReference>
<dbReference type="GO" id="GO:0006508">
    <property type="term" value="P:proteolysis"/>
    <property type="evidence" value="ECO:0007669"/>
    <property type="project" value="InterPro"/>
</dbReference>
<dbReference type="PANTHER" id="PTHR42776:SF27">
    <property type="entry name" value="DIPEPTIDYL PEPTIDASE FAMILY MEMBER 6"/>
    <property type="match status" value="1"/>
</dbReference>
<keyword evidence="1" id="KW-0378">Hydrolase</keyword>
<dbReference type="PANTHER" id="PTHR42776">
    <property type="entry name" value="SERINE PEPTIDASE S9 FAMILY MEMBER"/>
    <property type="match status" value="1"/>
</dbReference>
<feature type="signal peptide" evidence="2">
    <location>
        <begin position="1"/>
        <end position="23"/>
    </location>
</feature>
<dbReference type="Pfam" id="PF00326">
    <property type="entry name" value="Peptidase_S9"/>
    <property type="match status" value="1"/>
</dbReference>
<name>A0A5C4RV71_9GAMM</name>
<keyword evidence="5" id="KW-1185">Reference proteome</keyword>
<dbReference type="SUPFAM" id="SSF82171">
    <property type="entry name" value="DPP6 N-terminal domain-like"/>
    <property type="match status" value="1"/>
</dbReference>
<evidence type="ECO:0000313" key="4">
    <source>
        <dbReference type="EMBL" id="TNJ34557.1"/>
    </source>
</evidence>
<dbReference type="AlphaFoldDB" id="A0A5C4RV71"/>
<gene>
    <name evidence="4" type="ORF">E1B00_01860</name>
</gene>
<dbReference type="Proteomes" id="UP000305760">
    <property type="component" value="Unassembled WGS sequence"/>
</dbReference>
<dbReference type="Gene3D" id="3.40.50.1820">
    <property type="entry name" value="alpha/beta hydrolase"/>
    <property type="match status" value="1"/>
</dbReference>